<evidence type="ECO:0000256" key="2">
    <source>
        <dbReference type="ARBA" id="ARBA00010388"/>
    </source>
</evidence>
<evidence type="ECO:0000313" key="8">
    <source>
        <dbReference type="EMBL" id="SDC13793.1"/>
    </source>
</evidence>
<keyword evidence="3" id="KW-1003">Cell membrane</keyword>
<dbReference type="InterPro" id="IPR050601">
    <property type="entry name" value="CPA3_antiporter_subunitC"/>
</dbReference>
<comment type="subcellular location">
    <subcellularLocation>
        <location evidence="1">Cell membrane</location>
        <topology evidence="1">Multi-pass membrane protein</topology>
    </subcellularLocation>
</comment>
<evidence type="ECO:0000256" key="6">
    <source>
        <dbReference type="ARBA" id="ARBA00023136"/>
    </source>
</evidence>
<gene>
    <name evidence="8" type="ORF">SAMN05192589_101319</name>
</gene>
<feature type="transmembrane region" description="Helical" evidence="7">
    <location>
        <begin position="77"/>
        <end position="99"/>
    </location>
</feature>
<dbReference type="GO" id="GO:0005886">
    <property type="term" value="C:plasma membrane"/>
    <property type="evidence" value="ECO:0007669"/>
    <property type="project" value="UniProtKB-SubCell"/>
</dbReference>
<dbReference type="Gene3D" id="1.10.287.3510">
    <property type="match status" value="1"/>
</dbReference>
<dbReference type="PANTHER" id="PTHR34583">
    <property type="entry name" value="ANTIPORTER SUBUNIT MNHC2-RELATED"/>
    <property type="match status" value="1"/>
</dbReference>
<organism evidence="8 9">
    <name type="scientific">Paracidovorax valerianellae</name>
    <dbReference type="NCBI Taxonomy" id="187868"/>
    <lineage>
        <taxon>Bacteria</taxon>
        <taxon>Pseudomonadati</taxon>
        <taxon>Pseudomonadota</taxon>
        <taxon>Betaproteobacteria</taxon>
        <taxon>Burkholderiales</taxon>
        <taxon>Comamonadaceae</taxon>
        <taxon>Paracidovorax</taxon>
    </lineage>
</organism>
<dbReference type="STRING" id="187868.SAMN05192589_101319"/>
<protein>
    <submittedName>
        <fullName evidence="8">Multisubunit potassium/proton antiporter, PhaC subunit</fullName>
    </submittedName>
</protein>
<accession>A0A1G6J584</accession>
<evidence type="ECO:0000256" key="7">
    <source>
        <dbReference type="SAM" id="Phobius"/>
    </source>
</evidence>
<keyword evidence="4 7" id="KW-0812">Transmembrane</keyword>
<dbReference type="OrthoDB" id="9799219at2"/>
<name>A0A1G6J584_9BURK</name>
<comment type="similarity">
    <text evidence="2">Belongs to the CPA3 antiporters (TC 2.A.63) subunit C family.</text>
</comment>
<proteinExistence type="inferred from homology"/>
<feature type="transmembrane region" description="Helical" evidence="7">
    <location>
        <begin position="28"/>
        <end position="47"/>
    </location>
</feature>
<evidence type="ECO:0000256" key="5">
    <source>
        <dbReference type="ARBA" id="ARBA00022989"/>
    </source>
</evidence>
<keyword evidence="5 7" id="KW-1133">Transmembrane helix</keyword>
<dbReference type="InterPro" id="IPR039428">
    <property type="entry name" value="NUOK/Mnh_C1-like"/>
</dbReference>
<sequence>MEIVLAIAIGVLTGSGVWLLLRPRTFQVIMGLALLSYAVNLFIFSMGRLGLAINKEPVLLAGVPKDLQHYADPMPQALVLTAIVIGFAMTALFLVVLLASRGMSGTDHVDGTRSHDVQEMP</sequence>
<dbReference type="Proteomes" id="UP000198781">
    <property type="component" value="Unassembled WGS sequence"/>
</dbReference>
<dbReference type="NCBIfam" id="NF006573">
    <property type="entry name" value="PRK09094.1"/>
    <property type="match status" value="1"/>
</dbReference>
<reference evidence="8 9" key="1">
    <citation type="submission" date="2016-10" db="EMBL/GenBank/DDBJ databases">
        <authorList>
            <person name="de Groot N.N."/>
        </authorList>
    </citation>
    <scope>NUCLEOTIDE SEQUENCE [LARGE SCALE GENOMIC DNA]</scope>
    <source>
        <strain evidence="8 9">DSM 16619</strain>
    </source>
</reference>
<keyword evidence="6 7" id="KW-0472">Membrane</keyword>
<dbReference type="EMBL" id="FMZC01000001">
    <property type="protein sequence ID" value="SDC13793.1"/>
    <property type="molecule type" value="Genomic_DNA"/>
</dbReference>
<dbReference type="RefSeq" id="WP_092739623.1">
    <property type="nucleotide sequence ID" value="NZ_FMZC01000001.1"/>
</dbReference>
<dbReference type="PANTHER" id="PTHR34583:SF2">
    <property type="entry name" value="ANTIPORTER SUBUNIT MNHC2-RELATED"/>
    <property type="match status" value="1"/>
</dbReference>
<evidence type="ECO:0000256" key="3">
    <source>
        <dbReference type="ARBA" id="ARBA00022475"/>
    </source>
</evidence>
<dbReference type="AlphaFoldDB" id="A0A1G6J584"/>
<evidence type="ECO:0000256" key="1">
    <source>
        <dbReference type="ARBA" id="ARBA00004651"/>
    </source>
</evidence>
<evidence type="ECO:0000256" key="4">
    <source>
        <dbReference type="ARBA" id="ARBA00022692"/>
    </source>
</evidence>
<evidence type="ECO:0000313" key="9">
    <source>
        <dbReference type="Proteomes" id="UP000198781"/>
    </source>
</evidence>
<feature type="transmembrane region" description="Helical" evidence="7">
    <location>
        <begin position="6"/>
        <end position="21"/>
    </location>
</feature>
<keyword evidence="9" id="KW-1185">Reference proteome</keyword>
<dbReference type="Pfam" id="PF00420">
    <property type="entry name" value="Oxidored_q2"/>
    <property type="match status" value="1"/>
</dbReference>